<reference evidence="1" key="1">
    <citation type="journal article" date="2023" name="bioRxiv">
        <title>Improved chromosome-level genome assembly for marigold (Tagetes erecta).</title>
        <authorList>
            <person name="Jiang F."/>
            <person name="Yuan L."/>
            <person name="Wang S."/>
            <person name="Wang H."/>
            <person name="Xu D."/>
            <person name="Wang A."/>
            <person name="Fan W."/>
        </authorList>
    </citation>
    <scope>NUCLEOTIDE SEQUENCE</scope>
    <source>
        <strain evidence="1">WSJ</strain>
        <tissue evidence="1">Leaf</tissue>
    </source>
</reference>
<evidence type="ECO:0000313" key="2">
    <source>
        <dbReference type="Proteomes" id="UP001229421"/>
    </source>
</evidence>
<evidence type="ECO:0000313" key="1">
    <source>
        <dbReference type="EMBL" id="KAK1406118.1"/>
    </source>
</evidence>
<protein>
    <submittedName>
        <fullName evidence="1">Uncharacterized protein</fullName>
    </submittedName>
</protein>
<organism evidence="1 2">
    <name type="scientific">Tagetes erecta</name>
    <name type="common">African marigold</name>
    <dbReference type="NCBI Taxonomy" id="13708"/>
    <lineage>
        <taxon>Eukaryota</taxon>
        <taxon>Viridiplantae</taxon>
        <taxon>Streptophyta</taxon>
        <taxon>Embryophyta</taxon>
        <taxon>Tracheophyta</taxon>
        <taxon>Spermatophyta</taxon>
        <taxon>Magnoliopsida</taxon>
        <taxon>eudicotyledons</taxon>
        <taxon>Gunneridae</taxon>
        <taxon>Pentapetalae</taxon>
        <taxon>asterids</taxon>
        <taxon>campanulids</taxon>
        <taxon>Asterales</taxon>
        <taxon>Asteraceae</taxon>
        <taxon>Asteroideae</taxon>
        <taxon>Heliantheae alliance</taxon>
        <taxon>Tageteae</taxon>
        <taxon>Tagetes</taxon>
    </lineage>
</organism>
<dbReference type="EMBL" id="JAUHHV010000012">
    <property type="protein sequence ID" value="KAK1406118.1"/>
    <property type="molecule type" value="Genomic_DNA"/>
</dbReference>
<comment type="caution">
    <text evidence="1">The sequence shown here is derived from an EMBL/GenBank/DDBJ whole genome shotgun (WGS) entry which is preliminary data.</text>
</comment>
<keyword evidence="2" id="KW-1185">Reference proteome</keyword>
<proteinExistence type="predicted"/>
<dbReference type="PROSITE" id="PS51257">
    <property type="entry name" value="PROKAR_LIPOPROTEIN"/>
    <property type="match status" value="1"/>
</dbReference>
<accession>A0AAD8JLR5</accession>
<dbReference type="Proteomes" id="UP001229421">
    <property type="component" value="Unassembled WGS sequence"/>
</dbReference>
<gene>
    <name evidence="1" type="ORF">QVD17_41405</name>
</gene>
<name>A0AAD8JLR5_TARER</name>
<dbReference type="AlphaFoldDB" id="A0AAD8JLR5"/>
<sequence length="128" mass="14353">MVRCCRTGLFGCCGGLWLGCRSVLKVVRDGYIERGTQWIDLDLKSSGSFAKFKIVSQGSVVARCSVVSQNKDLKPQEHTHTQLCVRENLRSDIFLLISCKICRGDDDFDGHKSRSTTDCCRSEDLLMI</sequence>